<keyword evidence="1" id="KW-0472">Membrane</keyword>
<proteinExistence type="predicted"/>
<keyword evidence="1" id="KW-1133">Transmembrane helix</keyword>
<evidence type="ECO:0000313" key="2">
    <source>
        <dbReference type="EMBL" id="CAL6011361.1"/>
    </source>
</evidence>
<feature type="transmembrane region" description="Helical" evidence="1">
    <location>
        <begin position="26"/>
        <end position="45"/>
    </location>
</feature>
<keyword evidence="1" id="KW-0812">Transmembrane</keyword>
<accession>A0ABP1IAM8</accession>
<feature type="transmembrane region" description="Helical" evidence="1">
    <location>
        <begin position="57"/>
        <end position="80"/>
    </location>
</feature>
<evidence type="ECO:0000313" key="3">
    <source>
        <dbReference type="Proteomes" id="UP001642409"/>
    </source>
</evidence>
<evidence type="ECO:0000256" key="1">
    <source>
        <dbReference type="SAM" id="Phobius"/>
    </source>
</evidence>
<comment type="caution">
    <text evidence="2">The sequence shown here is derived from an EMBL/GenBank/DDBJ whole genome shotgun (WGS) entry which is preliminary data.</text>
</comment>
<dbReference type="EMBL" id="CAXDID020000064">
    <property type="protein sequence ID" value="CAL6011361.1"/>
    <property type="molecule type" value="Genomic_DNA"/>
</dbReference>
<gene>
    <name evidence="2" type="ORF">HINF_LOCUS22739</name>
</gene>
<name>A0ABP1IAM8_9EUKA</name>
<sequence>MLIDIITAVLPLILTNNMVNVGITGGHLLIGKIAQIVIMWKVFNLRMGAKMKFTQKVITYIAIMTAQIMFVFVRIVVYLLDVSSGQRTGCTIMAYIDAVLSLLLSPLMMYAFMTFVLTFALKPEETV</sequence>
<protein>
    <submittedName>
        <fullName evidence="2">Transmembrane_domain-containing protein</fullName>
    </submittedName>
</protein>
<keyword evidence="3" id="KW-1185">Reference proteome</keyword>
<reference evidence="2 3" key="1">
    <citation type="submission" date="2024-07" db="EMBL/GenBank/DDBJ databases">
        <authorList>
            <person name="Akdeniz Z."/>
        </authorList>
    </citation>
    <scope>NUCLEOTIDE SEQUENCE [LARGE SCALE GENOMIC DNA]</scope>
</reference>
<dbReference type="Proteomes" id="UP001642409">
    <property type="component" value="Unassembled WGS sequence"/>
</dbReference>
<organism evidence="2 3">
    <name type="scientific">Hexamita inflata</name>
    <dbReference type="NCBI Taxonomy" id="28002"/>
    <lineage>
        <taxon>Eukaryota</taxon>
        <taxon>Metamonada</taxon>
        <taxon>Diplomonadida</taxon>
        <taxon>Hexamitidae</taxon>
        <taxon>Hexamitinae</taxon>
        <taxon>Hexamita</taxon>
    </lineage>
</organism>
<feature type="transmembrane region" description="Helical" evidence="1">
    <location>
        <begin position="92"/>
        <end position="121"/>
    </location>
</feature>